<dbReference type="InterPro" id="IPR009057">
    <property type="entry name" value="Homeodomain-like_sf"/>
</dbReference>
<feature type="compositionally biased region" description="Low complexity" evidence="3">
    <location>
        <begin position="7"/>
        <end position="17"/>
    </location>
</feature>
<dbReference type="InterPro" id="IPR015292">
    <property type="entry name" value="Tscrpt_reg_YbiH_C"/>
</dbReference>
<accession>A0ABY9R5X5</accession>
<dbReference type="RefSeq" id="WP_309542976.1">
    <property type="nucleotide sequence ID" value="NZ_CP133659.1"/>
</dbReference>
<evidence type="ECO:0000256" key="3">
    <source>
        <dbReference type="SAM" id="MobiDB-lite"/>
    </source>
</evidence>
<dbReference type="PANTHER" id="PTHR30055:SF226">
    <property type="entry name" value="HTH-TYPE TRANSCRIPTIONAL REGULATOR PKSA"/>
    <property type="match status" value="1"/>
</dbReference>
<dbReference type="SUPFAM" id="SSF46689">
    <property type="entry name" value="Homeodomain-like"/>
    <property type="match status" value="1"/>
</dbReference>
<dbReference type="EMBL" id="CP133659">
    <property type="protein sequence ID" value="WMW67151.1"/>
    <property type="molecule type" value="Genomic_DNA"/>
</dbReference>
<keyword evidence="1 2" id="KW-0238">DNA-binding</keyword>
<evidence type="ECO:0000256" key="1">
    <source>
        <dbReference type="ARBA" id="ARBA00023125"/>
    </source>
</evidence>
<dbReference type="Pfam" id="PF00440">
    <property type="entry name" value="TetR_N"/>
    <property type="match status" value="1"/>
</dbReference>
<protein>
    <submittedName>
        <fullName evidence="5">CerR family C-terminal domain-containing protein</fullName>
    </submittedName>
</protein>
<feature type="compositionally biased region" description="Low complexity" evidence="3">
    <location>
        <begin position="317"/>
        <end position="334"/>
    </location>
</feature>
<feature type="region of interest" description="Disordered" evidence="3">
    <location>
        <begin position="1"/>
        <end position="48"/>
    </location>
</feature>
<evidence type="ECO:0000313" key="6">
    <source>
        <dbReference type="Proteomes" id="UP001180616"/>
    </source>
</evidence>
<dbReference type="PRINTS" id="PR00455">
    <property type="entry name" value="HTHTETR"/>
</dbReference>
<dbReference type="Pfam" id="PF09209">
    <property type="entry name" value="CecR_C"/>
    <property type="match status" value="1"/>
</dbReference>
<evidence type="ECO:0000259" key="4">
    <source>
        <dbReference type="PROSITE" id="PS50977"/>
    </source>
</evidence>
<feature type="domain" description="HTH tetR-type" evidence="4">
    <location>
        <begin position="78"/>
        <end position="138"/>
    </location>
</feature>
<dbReference type="PROSITE" id="PS50977">
    <property type="entry name" value="HTH_TETR_2"/>
    <property type="match status" value="1"/>
</dbReference>
<dbReference type="Proteomes" id="UP001180616">
    <property type="component" value="Chromosome"/>
</dbReference>
<feature type="DNA-binding region" description="H-T-H motif" evidence="2">
    <location>
        <begin position="101"/>
        <end position="120"/>
    </location>
</feature>
<gene>
    <name evidence="5" type="ORF">KPS_001809</name>
</gene>
<dbReference type="Gene3D" id="1.10.357.10">
    <property type="entry name" value="Tetracycline Repressor, domain 2"/>
    <property type="match status" value="1"/>
</dbReference>
<evidence type="ECO:0000256" key="2">
    <source>
        <dbReference type="PROSITE-ProRule" id="PRU00335"/>
    </source>
</evidence>
<proteinExistence type="predicted"/>
<keyword evidence="6" id="KW-1185">Reference proteome</keyword>
<dbReference type="InterPro" id="IPR001647">
    <property type="entry name" value="HTH_TetR"/>
</dbReference>
<evidence type="ECO:0000313" key="5">
    <source>
        <dbReference type="EMBL" id="WMW67151.1"/>
    </source>
</evidence>
<sequence>MHDALSARHAATASAAANGREPRTTAQAVPAQERALDKVPTQAPVQTPLQSGPVCAEPAGAMATAPLAAAGNQGDQMPDSRVRIMAAAGETFAELGFHRASLREICRRAGVNVALVKYHFGDKQGLYRAVLLQSFPEPSLPPSGLSVRVPGEVPCDTAGPAEPEVRLRAFIRSQLHRTRGSRRPEWYNRLLIREMTDPTGVIGDIVGKVIGTRAGYLAETVRELLDEPDRTRTVALCALSVVGQSLHHHFARNIIPLLYPEISYDAASLDELEEHITAFSLAGIAALRERLRAARSAPRECPQCPATPENPASPENPGATGSPGSPGRTGSATPNTASIPPTPSRQRNTA</sequence>
<feature type="region of interest" description="Disordered" evidence="3">
    <location>
        <begin position="298"/>
        <end position="350"/>
    </location>
</feature>
<dbReference type="SUPFAM" id="SSF48498">
    <property type="entry name" value="Tetracyclin repressor-like, C-terminal domain"/>
    <property type="match status" value="1"/>
</dbReference>
<name>A0ABY9R5X5_9BACT</name>
<feature type="compositionally biased region" description="Polar residues" evidence="3">
    <location>
        <begin position="335"/>
        <end position="350"/>
    </location>
</feature>
<reference evidence="5" key="1">
    <citation type="submission" date="2023-09" db="EMBL/GenBank/DDBJ databases">
        <authorList>
            <consortium name="CW5 consortium"/>
            <person name="Lu C.-W."/>
        </authorList>
    </citation>
    <scope>NUCLEOTIDE SEQUENCE</scope>
    <source>
        <strain evidence="5">KPS</strain>
    </source>
</reference>
<dbReference type="InterPro" id="IPR050109">
    <property type="entry name" value="HTH-type_TetR-like_transc_reg"/>
</dbReference>
<dbReference type="PANTHER" id="PTHR30055">
    <property type="entry name" value="HTH-TYPE TRANSCRIPTIONAL REGULATOR RUTR"/>
    <property type="match status" value="1"/>
</dbReference>
<organism evidence="5 6">
    <name type="scientific">Nitratidesulfovibrio liaohensis</name>
    <dbReference type="NCBI Taxonomy" id="2604158"/>
    <lineage>
        <taxon>Bacteria</taxon>
        <taxon>Pseudomonadati</taxon>
        <taxon>Thermodesulfobacteriota</taxon>
        <taxon>Desulfovibrionia</taxon>
        <taxon>Desulfovibrionales</taxon>
        <taxon>Desulfovibrionaceae</taxon>
        <taxon>Nitratidesulfovibrio</taxon>
    </lineage>
</organism>
<dbReference type="Gene3D" id="1.10.10.60">
    <property type="entry name" value="Homeodomain-like"/>
    <property type="match status" value="1"/>
</dbReference>
<dbReference type="InterPro" id="IPR036271">
    <property type="entry name" value="Tet_transcr_reg_TetR-rel_C_sf"/>
</dbReference>